<sequence>MYDASTVPASVGSLCGKTGWRLPTLADGQALTNDAAYSGNAYVAWKTWFGTEDKAILGWTSSPLANDPTNAWAINFPEGNIQYNLRAYGGNNIALMNVSRTYANV</sequence>
<name>A0ABN6PN07_9BURK</name>
<accession>A0ABN6PN07</accession>
<keyword evidence="3" id="KW-1185">Reference proteome</keyword>
<gene>
    <name evidence="2" type="ORF">CATMQ487_35610</name>
</gene>
<dbReference type="Proteomes" id="UP001057498">
    <property type="component" value="Chromosome"/>
</dbReference>
<evidence type="ECO:0000259" key="1">
    <source>
        <dbReference type="Pfam" id="PF07603"/>
    </source>
</evidence>
<organism evidence="2 3">
    <name type="scientific">Sphaerotilus microaerophilus</name>
    <dbReference type="NCBI Taxonomy" id="2914710"/>
    <lineage>
        <taxon>Bacteria</taxon>
        <taxon>Pseudomonadati</taxon>
        <taxon>Pseudomonadota</taxon>
        <taxon>Betaproteobacteria</taxon>
        <taxon>Burkholderiales</taxon>
        <taxon>Sphaerotilaceae</taxon>
        <taxon>Sphaerotilus</taxon>
    </lineage>
</organism>
<evidence type="ECO:0000313" key="3">
    <source>
        <dbReference type="Proteomes" id="UP001057498"/>
    </source>
</evidence>
<dbReference type="EMBL" id="AP025730">
    <property type="protein sequence ID" value="BDI06591.1"/>
    <property type="molecule type" value="Genomic_DNA"/>
</dbReference>
<protein>
    <recommendedName>
        <fullName evidence="1">Lcl C-terminal domain-containing protein</fullName>
    </recommendedName>
</protein>
<evidence type="ECO:0000313" key="2">
    <source>
        <dbReference type="EMBL" id="BDI06591.1"/>
    </source>
</evidence>
<proteinExistence type="predicted"/>
<reference evidence="2" key="1">
    <citation type="submission" date="2022-04" db="EMBL/GenBank/DDBJ databases">
        <title>Whole genome sequence of Sphaerotilus sp. FB-5.</title>
        <authorList>
            <person name="Takeda M."/>
            <person name="Narihara S."/>
            <person name="Akimoto M."/>
            <person name="Akimoto R."/>
            <person name="Nishiyashiki S."/>
            <person name="Murakami T."/>
        </authorList>
    </citation>
    <scope>NUCLEOTIDE SEQUENCE</scope>
    <source>
        <strain evidence="2">FB-5</strain>
    </source>
</reference>
<feature type="domain" description="Lcl C-terminal" evidence="1">
    <location>
        <begin position="13"/>
        <end position="86"/>
    </location>
</feature>
<dbReference type="InterPro" id="IPR011460">
    <property type="entry name" value="Lcl_C"/>
</dbReference>
<dbReference type="Pfam" id="PF07603">
    <property type="entry name" value="Lcl_C"/>
    <property type="match status" value="1"/>
</dbReference>